<dbReference type="EMBL" id="BCMJ01000004">
    <property type="protein sequence ID" value="GAX08045.1"/>
    <property type="molecule type" value="Genomic_DNA"/>
</dbReference>
<organism evidence="2 3">
    <name type="scientific">Secundilactobacillus silagincola</name>
    <dbReference type="NCBI Taxonomy" id="1714681"/>
    <lineage>
        <taxon>Bacteria</taxon>
        <taxon>Bacillati</taxon>
        <taxon>Bacillota</taxon>
        <taxon>Bacilli</taxon>
        <taxon>Lactobacillales</taxon>
        <taxon>Lactobacillaceae</taxon>
        <taxon>Secundilactobacillus</taxon>
    </lineage>
</organism>
<reference evidence="2 3" key="1">
    <citation type="submission" date="2015-11" db="EMBL/GenBank/DDBJ databases">
        <title>Draft genome sequences of new species of the genus Lactobacillus isolated from orchardgrass silage.</title>
        <authorList>
            <person name="Tohno M."/>
            <person name="Tanizawa Y."/>
            <person name="Arita M."/>
        </authorList>
    </citation>
    <scope>NUCLEOTIDE SEQUENCE [LARGE SCALE GENOMIC DNA]</scope>
    <source>
        <strain evidence="2 3">IWT5</strain>
    </source>
</reference>
<keyword evidence="3" id="KW-1185">Reference proteome</keyword>
<comment type="caution">
    <text evidence="2">The sequence shown here is derived from an EMBL/GenBank/DDBJ whole genome shotgun (WGS) entry which is preliminary data.</text>
</comment>
<feature type="chain" id="PRO_5038654952" description="S-layer protein" evidence="1">
    <location>
        <begin position="23"/>
        <end position="424"/>
    </location>
</feature>
<evidence type="ECO:0000256" key="1">
    <source>
        <dbReference type="SAM" id="SignalP"/>
    </source>
</evidence>
<sequence precursor="true">MQSSLKKSLYLGLAAVSFAAVAGATTANASAAATVTSNPALTAAASDRNVAFTGTNAIYTKPGTVKGAKVVASTTTLNKIKDSTKGQDNVRVYGQAVTNRGSVYYKVVTFDKAYRGWVYGGTVQQQFNGGIKSYTTTTDTTASLTTSDTDGYYNIAKPGTANDGTATTYTAPAWTQYKLGRTTTDGTKIGKDLLKVSKQATRTREGDTWVYVTDATNSQYSGWILKSALTKTSEVPASEGVTVNYVEQSTAKTVGSYVVPFKADNAALANQTMNLTADTPAALQAVKGAVPAGYSLVNGNNNGSDSFGDSAKAAVATKGSSVTYYVKANANANVNFVGATKDATTGLTSSLNFNNVTDPTSAMAKFTAASNALNGQGGLSVSSDTIKAALVAQGLGTIKVGNTTYTLDTVSPATYGGQSTIIYK</sequence>
<keyword evidence="1" id="KW-0732">Signal</keyword>
<dbReference type="AlphaFoldDB" id="A0A1Z5J1W7"/>
<dbReference type="RefSeq" id="WP_098824457.1">
    <property type="nucleotide sequence ID" value="NZ_BCMJ01000004.1"/>
</dbReference>
<evidence type="ECO:0008006" key="4">
    <source>
        <dbReference type="Google" id="ProtNLM"/>
    </source>
</evidence>
<accession>A0A1Z5J1W7</accession>
<dbReference type="OrthoDB" id="2329257at2"/>
<name>A0A1Z5J1W7_9LACO</name>
<dbReference type="Proteomes" id="UP000223370">
    <property type="component" value="Unassembled WGS sequence"/>
</dbReference>
<proteinExistence type="predicted"/>
<gene>
    <name evidence="2" type="ORF">IWT5_01196</name>
</gene>
<feature type="signal peptide" evidence="1">
    <location>
        <begin position="1"/>
        <end position="22"/>
    </location>
</feature>
<evidence type="ECO:0000313" key="3">
    <source>
        <dbReference type="Proteomes" id="UP000223370"/>
    </source>
</evidence>
<protein>
    <recommendedName>
        <fullName evidence="4">S-layer protein</fullName>
    </recommendedName>
</protein>
<evidence type="ECO:0000313" key="2">
    <source>
        <dbReference type="EMBL" id="GAX08045.1"/>
    </source>
</evidence>